<keyword evidence="2" id="KW-1185">Reference proteome</keyword>
<dbReference type="InterPro" id="IPR029058">
    <property type="entry name" value="AB_hydrolase_fold"/>
</dbReference>
<dbReference type="AlphaFoldDB" id="A0A4T3F583"/>
<dbReference type="PANTHER" id="PTHR37946">
    <property type="entry name" value="SLL1969 PROTEIN"/>
    <property type="match status" value="1"/>
</dbReference>
<evidence type="ECO:0000313" key="1">
    <source>
        <dbReference type="EMBL" id="TIX49976.1"/>
    </source>
</evidence>
<name>A0A4T3F583_9SPHN</name>
<dbReference type="OrthoDB" id="7389193at2"/>
<organism evidence="1 2">
    <name type="scientific">Alteraurantiacibacter aquimixticola</name>
    <dbReference type="NCBI Taxonomy" id="2489173"/>
    <lineage>
        <taxon>Bacteria</taxon>
        <taxon>Pseudomonadati</taxon>
        <taxon>Pseudomonadota</taxon>
        <taxon>Alphaproteobacteria</taxon>
        <taxon>Sphingomonadales</taxon>
        <taxon>Erythrobacteraceae</taxon>
        <taxon>Alteraurantiacibacter</taxon>
    </lineage>
</organism>
<reference evidence="1 2" key="1">
    <citation type="submission" date="2019-04" db="EMBL/GenBank/DDBJ databases">
        <title>Altererythrobacter aquimixticola sp. nov., isolated from sediment of junction between the ocean and a freshwater spring.</title>
        <authorList>
            <person name="Yoon J.-H."/>
        </authorList>
    </citation>
    <scope>NUCLEOTIDE SEQUENCE [LARGE SCALE GENOMIC DNA]</scope>
    <source>
        <strain evidence="1 2">SSKS-13</strain>
    </source>
</reference>
<sequence length="229" mass="24180">MTGGTPPPFSKAVIDGLTLPKIALSPLRPPIRIAGAGQGQPVVVIPGMMSGDNATSFLRRSLAASGFDARPSGLVFNTGATPRRVEMLCKTVADIHAETGKPVTLVGWSLGGLYARLIGHRCCGDVAKVVTLGSPFSGDPHANHAWRLYELLNGHPVTKSPFPEDIRKKPPVETIAVWSPNDGVIAPESARGLPDESDRQVQVSATHMEMATSAPTVKRIIQLLAEAKG</sequence>
<dbReference type="GO" id="GO:0016787">
    <property type="term" value="F:hydrolase activity"/>
    <property type="evidence" value="ECO:0007669"/>
    <property type="project" value="UniProtKB-KW"/>
</dbReference>
<evidence type="ECO:0000313" key="2">
    <source>
        <dbReference type="Proteomes" id="UP000309389"/>
    </source>
</evidence>
<dbReference type="EMBL" id="SSHH01000002">
    <property type="protein sequence ID" value="TIX49976.1"/>
    <property type="molecule type" value="Genomic_DNA"/>
</dbReference>
<accession>A0A4T3F583</accession>
<dbReference type="Gene3D" id="3.40.50.1820">
    <property type="entry name" value="alpha/beta hydrolase"/>
    <property type="match status" value="1"/>
</dbReference>
<comment type="caution">
    <text evidence="1">The sequence shown here is derived from an EMBL/GenBank/DDBJ whole genome shotgun (WGS) entry which is preliminary data.</text>
</comment>
<dbReference type="RefSeq" id="WP_136692996.1">
    <property type="nucleotide sequence ID" value="NZ_SSHH01000002.1"/>
</dbReference>
<dbReference type="SUPFAM" id="SSF53474">
    <property type="entry name" value="alpha/beta-Hydrolases"/>
    <property type="match status" value="1"/>
</dbReference>
<dbReference type="PANTHER" id="PTHR37946:SF1">
    <property type="entry name" value="SLL1969 PROTEIN"/>
    <property type="match status" value="1"/>
</dbReference>
<dbReference type="Proteomes" id="UP000309389">
    <property type="component" value="Unassembled WGS sequence"/>
</dbReference>
<proteinExistence type="predicted"/>
<gene>
    <name evidence="1" type="ORF">E5222_06640</name>
</gene>
<protein>
    <submittedName>
        <fullName evidence="1">Alpha/beta hydrolase</fullName>
    </submittedName>
</protein>
<keyword evidence="1" id="KW-0378">Hydrolase</keyword>